<dbReference type="EMBL" id="JADCNL010000012">
    <property type="protein sequence ID" value="KAG0456990.1"/>
    <property type="molecule type" value="Genomic_DNA"/>
</dbReference>
<organism evidence="2 4">
    <name type="scientific">Vanilla planifolia</name>
    <name type="common">Vanilla</name>
    <dbReference type="NCBI Taxonomy" id="51239"/>
    <lineage>
        <taxon>Eukaryota</taxon>
        <taxon>Viridiplantae</taxon>
        <taxon>Streptophyta</taxon>
        <taxon>Embryophyta</taxon>
        <taxon>Tracheophyta</taxon>
        <taxon>Spermatophyta</taxon>
        <taxon>Magnoliopsida</taxon>
        <taxon>Liliopsida</taxon>
        <taxon>Asparagales</taxon>
        <taxon>Orchidaceae</taxon>
        <taxon>Vanilloideae</taxon>
        <taxon>Vanilleae</taxon>
        <taxon>Vanilla</taxon>
    </lineage>
</organism>
<dbReference type="Proteomes" id="UP000639772">
    <property type="component" value="Chromosome 12"/>
</dbReference>
<gene>
    <name evidence="3" type="ORF">HPP92_021824</name>
    <name evidence="2" type="ORF">HPP92_022147</name>
</gene>
<evidence type="ECO:0000313" key="4">
    <source>
        <dbReference type="Proteomes" id="UP000636800"/>
    </source>
</evidence>
<dbReference type="Proteomes" id="UP000636800">
    <property type="component" value="Chromosome 12"/>
</dbReference>
<accession>A0A835PQY4</accession>
<dbReference type="AlphaFoldDB" id="A0A835PQY4"/>
<evidence type="ECO:0000313" key="2">
    <source>
        <dbReference type="EMBL" id="KAG0456990.1"/>
    </source>
</evidence>
<keyword evidence="4" id="KW-1185">Reference proteome</keyword>
<sequence length="175" mass="19665">MECKAAASDQLWGIPLQKQCNCRQQKERRRVSQLCHVSKVAAGQGSSRAEKQKSEQRKRSASSSSAVIRRARERTEQKAAEQQLQRVELYSQPARESRLQAATATRESAETRYRRRAVIKMGGGKTRQGTIKMVVRWRWYLQAGLWQVCESRMSSAVSMKASAANGHARNASQGA</sequence>
<comment type="caution">
    <text evidence="2">The sequence shown here is derived from an EMBL/GenBank/DDBJ whole genome shotgun (WGS) entry which is preliminary data.</text>
</comment>
<evidence type="ECO:0000313" key="3">
    <source>
        <dbReference type="EMBL" id="KAG0458696.1"/>
    </source>
</evidence>
<reference evidence="4 5" key="1">
    <citation type="journal article" date="2020" name="Nat. Food">
        <title>A phased Vanilla planifolia genome enables genetic improvement of flavour and production.</title>
        <authorList>
            <person name="Hasing T."/>
            <person name="Tang H."/>
            <person name="Brym M."/>
            <person name="Khazi F."/>
            <person name="Huang T."/>
            <person name="Chambers A.H."/>
        </authorList>
    </citation>
    <scope>NUCLEOTIDE SEQUENCE [LARGE SCALE GENOMIC DNA]</scope>
    <source>
        <tissue evidence="2">Leaf</tissue>
    </source>
</reference>
<evidence type="ECO:0000313" key="5">
    <source>
        <dbReference type="Proteomes" id="UP000639772"/>
    </source>
</evidence>
<proteinExistence type="predicted"/>
<name>A0A835PQY4_VANPL</name>
<dbReference type="EMBL" id="JADCNM010000012">
    <property type="protein sequence ID" value="KAG0458696.1"/>
    <property type="molecule type" value="Genomic_DNA"/>
</dbReference>
<protein>
    <submittedName>
        <fullName evidence="2">Uncharacterized protein</fullName>
    </submittedName>
</protein>
<evidence type="ECO:0000256" key="1">
    <source>
        <dbReference type="SAM" id="MobiDB-lite"/>
    </source>
</evidence>
<feature type="compositionally biased region" description="Basic and acidic residues" evidence="1">
    <location>
        <begin position="48"/>
        <end position="58"/>
    </location>
</feature>
<feature type="region of interest" description="Disordered" evidence="1">
    <location>
        <begin position="39"/>
        <end position="87"/>
    </location>
</feature>